<keyword evidence="2" id="KW-1185">Reference proteome</keyword>
<proteinExistence type="predicted"/>
<dbReference type="EMBL" id="KQ461108">
    <property type="protein sequence ID" value="KPJ09330.1"/>
    <property type="molecule type" value="Genomic_DNA"/>
</dbReference>
<accession>A0A194QWJ2</accession>
<reference evidence="1 2" key="1">
    <citation type="journal article" date="2015" name="Nat. Commun.">
        <title>Outbred genome sequencing and CRISPR/Cas9 gene editing in butterflies.</title>
        <authorList>
            <person name="Li X."/>
            <person name="Fan D."/>
            <person name="Zhang W."/>
            <person name="Liu G."/>
            <person name="Zhang L."/>
            <person name="Zhao L."/>
            <person name="Fang X."/>
            <person name="Chen L."/>
            <person name="Dong Y."/>
            <person name="Chen Y."/>
            <person name="Ding Y."/>
            <person name="Zhao R."/>
            <person name="Feng M."/>
            <person name="Zhu Y."/>
            <person name="Feng Y."/>
            <person name="Jiang X."/>
            <person name="Zhu D."/>
            <person name="Xiang H."/>
            <person name="Feng X."/>
            <person name="Li S."/>
            <person name="Wang J."/>
            <person name="Zhang G."/>
            <person name="Kronforst M.R."/>
            <person name="Wang W."/>
        </authorList>
    </citation>
    <scope>NUCLEOTIDE SEQUENCE [LARGE SCALE GENOMIC DNA]</scope>
    <source>
        <strain evidence="1">Ya'a_city_454_Pm</strain>
        <tissue evidence="1">Whole body</tissue>
    </source>
</reference>
<sequence length="40" mass="4495">MLRTRVLSALRHCAASRHNSTQDIVAYAWDTVRVELAVAL</sequence>
<name>A0A194QWJ2_PAPMA</name>
<gene>
    <name evidence="1" type="ORF">RR48_15471</name>
</gene>
<protein>
    <submittedName>
        <fullName evidence="1">Uncharacterized protein</fullName>
    </submittedName>
</protein>
<dbReference type="Proteomes" id="UP000053240">
    <property type="component" value="Unassembled WGS sequence"/>
</dbReference>
<dbReference type="InParanoid" id="A0A194QWJ2"/>
<organism evidence="1 2">
    <name type="scientific">Papilio machaon</name>
    <name type="common">Old World swallowtail butterfly</name>
    <dbReference type="NCBI Taxonomy" id="76193"/>
    <lineage>
        <taxon>Eukaryota</taxon>
        <taxon>Metazoa</taxon>
        <taxon>Ecdysozoa</taxon>
        <taxon>Arthropoda</taxon>
        <taxon>Hexapoda</taxon>
        <taxon>Insecta</taxon>
        <taxon>Pterygota</taxon>
        <taxon>Neoptera</taxon>
        <taxon>Endopterygota</taxon>
        <taxon>Lepidoptera</taxon>
        <taxon>Glossata</taxon>
        <taxon>Ditrysia</taxon>
        <taxon>Papilionoidea</taxon>
        <taxon>Papilionidae</taxon>
        <taxon>Papilioninae</taxon>
        <taxon>Papilio</taxon>
    </lineage>
</organism>
<evidence type="ECO:0000313" key="2">
    <source>
        <dbReference type="Proteomes" id="UP000053240"/>
    </source>
</evidence>
<evidence type="ECO:0000313" key="1">
    <source>
        <dbReference type="EMBL" id="KPJ09330.1"/>
    </source>
</evidence>
<dbReference type="AlphaFoldDB" id="A0A194QWJ2"/>